<dbReference type="Proteomes" id="UP000070444">
    <property type="component" value="Unassembled WGS sequence"/>
</dbReference>
<dbReference type="AlphaFoldDB" id="A0A137P7J7"/>
<dbReference type="InterPro" id="IPR046347">
    <property type="entry name" value="bZIP_sf"/>
</dbReference>
<evidence type="ECO:0000256" key="1">
    <source>
        <dbReference type="SAM" id="Coils"/>
    </source>
</evidence>
<feature type="region of interest" description="Disordered" evidence="2">
    <location>
        <begin position="111"/>
        <end position="166"/>
    </location>
</feature>
<proteinExistence type="predicted"/>
<dbReference type="SUPFAM" id="SSF57959">
    <property type="entry name" value="Leucine zipper domain"/>
    <property type="match status" value="1"/>
</dbReference>
<feature type="compositionally biased region" description="Low complexity" evidence="2">
    <location>
        <begin position="282"/>
        <end position="292"/>
    </location>
</feature>
<gene>
    <name evidence="4" type="ORF">CONCODRAFT_78570</name>
</gene>
<dbReference type="PANTHER" id="PTHR37616">
    <property type="entry name" value="BZIP TRANSCRIPTION FACTOR 60-LIKE"/>
    <property type="match status" value="1"/>
</dbReference>
<dbReference type="STRING" id="796925.A0A137P7J7"/>
<name>A0A137P7J7_CONC2</name>
<dbReference type="InterPro" id="IPR004827">
    <property type="entry name" value="bZIP"/>
</dbReference>
<evidence type="ECO:0000313" key="4">
    <source>
        <dbReference type="EMBL" id="KXN70986.1"/>
    </source>
</evidence>
<organism evidence="4 5">
    <name type="scientific">Conidiobolus coronatus (strain ATCC 28846 / CBS 209.66 / NRRL 28638)</name>
    <name type="common">Delacroixia coronata</name>
    <dbReference type="NCBI Taxonomy" id="796925"/>
    <lineage>
        <taxon>Eukaryota</taxon>
        <taxon>Fungi</taxon>
        <taxon>Fungi incertae sedis</taxon>
        <taxon>Zoopagomycota</taxon>
        <taxon>Entomophthoromycotina</taxon>
        <taxon>Entomophthoromycetes</taxon>
        <taxon>Entomophthorales</taxon>
        <taxon>Ancylistaceae</taxon>
        <taxon>Conidiobolus</taxon>
    </lineage>
</organism>
<dbReference type="PANTHER" id="PTHR37616:SF2">
    <property type="entry name" value="BZIP DOMAIN-CONTAINING PROTEIN"/>
    <property type="match status" value="1"/>
</dbReference>
<feature type="compositionally biased region" description="Polar residues" evidence="2">
    <location>
        <begin position="111"/>
        <end position="120"/>
    </location>
</feature>
<sequence>MSQDNNTQIPQVPSAQLTPSQVDSPFGFSINQQNDCFVDFNSMSVDPSELNMNSHPRSESPIDVCSLGESVPMEIDDVNASDLTIPTPFLKNLPLHNPTVAKLRSEDNNATYGINSFNNTKIRHTKAQTSKPKEQSTPVEAQPKASKPYKVRNTSSNKVKTEEKIPSLDSQADISLTPEEIEMLANLNPKERRQIRNKISARNFRVRRKEYISTLESKVEQQDHEIDELKEYIYSVQNENQALKEEVDDLRAKFNQLSLSYQSLSNSTFINNHSNMDSFNSSLSELTSVPSSRGSSPILTDKDRLGQNCGRESRLSAFRSSTFDKSKHEADSNLSFLQRSMDVCFPV</sequence>
<dbReference type="OrthoDB" id="5571888at2759"/>
<evidence type="ECO:0000313" key="5">
    <source>
        <dbReference type="Proteomes" id="UP000070444"/>
    </source>
</evidence>
<dbReference type="GO" id="GO:0003700">
    <property type="term" value="F:DNA-binding transcription factor activity"/>
    <property type="evidence" value="ECO:0007669"/>
    <property type="project" value="InterPro"/>
</dbReference>
<feature type="region of interest" description="Disordered" evidence="2">
    <location>
        <begin position="282"/>
        <end position="305"/>
    </location>
</feature>
<dbReference type="PROSITE" id="PS00036">
    <property type="entry name" value="BZIP_BASIC"/>
    <property type="match status" value="1"/>
</dbReference>
<dbReference type="Gene3D" id="1.20.5.170">
    <property type="match status" value="1"/>
</dbReference>
<dbReference type="CDD" id="cd14810">
    <property type="entry name" value="bZIP_u1"/>
    <property type="match status" value="1"/>
</dbReference>
<dbReference type="PROSITE" id="PS50217">
    <property type="entry name" value="BZIP"/>
    <property type="match status" value="1"/>
</dbReference>
<evidence type="ECO:0000256" key="2">
    <source>
        <dbReference type="SAM" id="MobiDB-lite"/>
    </source>
</evidence>
<accession>A0A137P7J7</accession>
<dbReference type="Pfam" id="PF00170">
    <property type="entry name" value="bZIP_1"/>
    <property type="match status" value="1"/>
</dbReference>
<feature type="coiled-coil region" evidence="1">
    <location>
        <begin position="212"/>
        <end position="260"/>
    </location>
</feature>
<feature type="compositionally biased region" description="Polar residues" evidence="2">
    <location>
        <begin position="127"/>
        <end position="139"/>
    </location>
</feature>
<dbReference type="SMART" id="SM00338">
    <property type="entry name" value="BRLZ"/>
    <property type="match status" value="1"/>
</dbReference>
<evidence type="ECO:0000259" key="3">
    <source>
        <dbReference type="PROSITE" id="PS50217"/>
    </source>
</evidence>
<keyword evidence="1" id="KW-0175">Coiled coil</keyword>
<keyword evidence="5" id="KW-1185">Reference proteome</keyword>
<dbReference type="EMBL" id="KQ964487">
    <property type="protein sequence ID" value="KXN70986.1"/>
    <property type="molecule type" value="Genomic_DNA"/>
</dbReference>
<feature type="domain" description="BZIP" evidence="3">
    <location>
        <begin position="190"/>
        <end position="250"/>
    </location>
</feature>
<reference evidence="4 5" key="1">
    <citation type="journal article" date="2015" name="Genome Biol. Evol.">
        <title>Phylogenomic analyses indicate that early fungi evolved digesting cell walls of algal ancestors of land plants.</title>
        <authorList>
            <person name="Chang Y."/>
            <person name="Wang S."/>
            <person name="Sekimoto S."/>
            <person name="Aerts A.L."/>
            <person name="Choi C."/>
            <person name="Clum A."/>
            <person name="LaButti K.M."/>
            <person name="Lindquist E.A."/>
            <person name="Yee Ngan C."/>
            <person name="Ohm R.A."/>
            <person name="Salamov A.A."/>
            <person name="Grigoriev I.V."/>
            <person name="Spatafora J.W."/>
            <person name="Berbee M.L."/>
        </authorList>
    </citation>
    <scope>NUCLEOTIDE SEQUENCE [LARGE SCALE GENOMIC DNA]</scope>
    <source>
        <strain evidence="4 5">NRRL 28638</strain>
    </source>
</reference>
<feature type="region of interest" description="Disordered" evidence="2">
    <location>
        <begin position="1"/>
        <end position="25"/>
    </location>
</feature>
<protein>
    <recommendedName>
        <fullName evidence="3">BZIP domain-containing protein</fullName>
    </recommendedName>
</protein>